<dbReference type="RefSeq" id="WP_378140918.1">
    <property type="nucleotide sequence ID" value="NZ_JBHSEF010000011.1"/>
</dbReference>
<gene>
    <name evidence="2" type="ORF">ACFO0S_06075</name>
</gene>
<evidence type="ECO:0000259" key="1">
    <source>
        <dbReference type="SMART" id="SM00471"/>
    </source>
</evidence>
<comment type="caution">
    <text evidence="2">The sequence shown here is derived from an EMBL/GenBank/DDBJ whole genome shotgun (WGS) entry which is preliminary data.</text>
</comment>
<dbReference type="PANTHER" id="PTHR33594">
    <property type="entry name" value="SUPERFAMILY HYDROLASE, PUTATIVE (AFU_ORTHOLOGUE AFUA_1G03035)-RELATED"/>
    <property type="match status" value="1"/>
</dbReference>
<protein>
    <submittedName>
        <fullName evidence="2">HD domain-containing protein</fullName>
    </submittedName>
</protein>
<reference evidence="3" key="1">
    <citation type="journal article" date="2019" name="Int. J. Syst. Evol. Microbiol.">
        <title>The Global Catalogue of Microorganisms (GCM) 10K type strain sequencing project: providing services to taxonomists for standard genome sequencing and annotation.</title>
        <authorList>
            <consortium name="The Broad Institute Genomics Platform"/>
            <consortium name="The Broad Institute Genome Sequencing Center for Infectious Disease"/>
            <person name="Wu L."/>
            <person name="Ma J."/>
        </authorList>
    </citation>
    <scope>NUCLEOTIDE SEQUENCE [LARGE SCALE GENOMIC DNA]</scope>
    <source>
        <strain evidence="3">CCUG 50353</strain>
    </source>
</reference>
<name>A0ABV8UVS8_9BACL</name>
<dbReference type="CDD" id="cd00077">
    <property type="entry name" value="HDc"/>
    <property type="match status" value="1"/>
</dbReference>
<dbReference type="SMART" id="SM00471">
    <property type="entry name" value="HDc"/>
    <property type="match status" value="1"/>
</dbReference>
<dbReference type="EMBL" id="JBHSEF010000011">
    <property type="protein sequence ID" value="MFC4354648.1"/>
    <property type="molecule type" value="Genomic_DNA"/>
</dbReference>
<dbReference type="Gene3D" id="1.10.3210.50">
    <property type="match status" value="1"/>
</dbReference>
<dbReference type="InterPro" id="IPR006674">
    <property type="entry name" value="HD_domain"/>
</dbReference>
<keyword evidence="3" id="KW-1185">Reference proteome</keyword>
<accession>A0ABV8UVS8</accession>
<dbReference type="InterPro" id="IPR003607">
    <property type="entry name" value="HD/PDEase_dom"/>
</dbReference>
<feature type="domain" description="HD/PDEase" evidence="1">
    <location>
        <begin position="17"/>
        <end position="128"/>
    </location>
</feature>
<dbReference type="SUPFAM" id="SSF109604">
    <property type="entry name" value="HD-domain/PDEase-like"/>
    <property type="match status" value="1"/>
</dbReference>
<evidence type="ECO:0000313" key="3">
    <source>
        <dbReference type="Proteomes" id="UP001595733"/>
    </source>
</evidence>
<organism evidence="2 3">
    <name type="scientific">Chryseomicrobium palamuruense</name>
    <dbReference type="NCBI Taxonomy" id="682973"/>
    <lineage>
        <taxon>Bacteria</taxon>
        <taxon>Bacillati</taxon>
        <taxon>Bacillota</taxon>
        <taxon>Bacilli</taxon>
        <taxon>Bacillales</taxon>
        <taxon>Caryophanaceae</taxon>
        <taxon>Chryseomicrobium</taxon>
    </lineage>
</organism>
<dbReference type="Pfam" id="PF01966">
    <property type="entry name" value="HD"/>
    <property type="match status" value="1"/>
</dbReference>
<sequence length="207" mass="23846">MWNKLEEMLHTYYNSFDASHDMAHVRRVYHTAMEIYRAYPEADQKRIILAVALHDVEDKKYTNGQSTQVMELVFNEFHVSTKEQKVIREIIDQVSFSGGKEATSLEARIVQDADRLDALGAIGIARTFAYGGAKGRSLYNHEEVEAVLRGEGVANGASVTHFYEKLLHVKERLNTDEARKIANERHLFMEQFLHQFYKEIGDQPCHN</sequence>
<proteinExistence type="predicted"/>
<evidence type="ECO:0000313" key="2">
    <source>
        <dbReference type="EMBL" id="MFC4354648.1"/>
    </source>
</evidence>
<dbReference type="Proteomes" id="UP001595733">
    <property type="component" value="Unassembled WGS sequence"/>
</dbReference>
<dbReference type="PANTHER" id="PTHR33594:SF1">
    <property type="entry name" value="HD_PDEASE DOMAIN-CONTAINING PROTEIN"/>
    <property type="match status" value="1"/>
</dbReference>